<organism evidence="7 8">
    <name type="scientific">Babesia gibsoni</name>
    <dbReference type="NCBI Taxonomy" id="33632"/>
    <lineage>
        <taxon>Eukaryota</taxon>
        <taxon>Sar</taxon>
        <taxon>Alveolata</taxon>
        <taxon>Apicomplexa</taxon>
        <taxon>Aconoidasida</taxon>
        <taxon>Piroplasmida</taxon>
        <taxon>Babesiidae</taxon>
        <taxon>Babesia</taxon>
    </lineage>
</organism>
<dbReference type="GO" id="GO:0008270">
    <property type="term" value="F:zinc ion binding"/>
    <property type="evidence" value="ECO:0007669"/>
    <property type="project" value="UniProtKB-KW"/>
</dbReference>
<feature type="region of interest" description="Disordered" evidence="5">
    <location>
        <begin position="165"/>
        <end position="195"/>
    </location>
</feature>
<accession>A0AAD8LKU4</accession>
<evidence type="ECO:0000256" key="5">
    <source>
        <dbReference type="SAM" id="MobiDB-lite"/>
    </source>
</evidence>
<reference evidence="7" key="1">
    <citation type="submission" date="2023-08" db="EMBL/GenBank/DDBJ databases">
        <title>Draft sequence of the Babesia gibsoni genome.</title>
        <authorList>
            <person name="Yamagishi J.Y."/>
            <person name="Xuan X.X."/>
        </authorList>
    </citation>
    <scope>NUCLEOTIDE SEQUENCE</scope>
    <source>
        <strain evidence="7">Azabu</strain>
    </source>
</reference>
<evidence type="ECO:0000256" key="3">
    <source>
        <dbReference type="ARBA" id="ARBA00022833"/>
    </source>
</evidence>
<dbReference type="PROSITE" id="PS50103">
    <property type="entry name" value="ZF_C3H1"/>
    <property type="match status" value="2"/>
</dbReference>
<gene>
    <name evidence="7" type="ORF">BgAZ_203280</name>
</gene>
<feature type="domain" description="C3H1-type" evidence="6">
    <location>
        <begin position="11"/>
        <end position="39"/>
    </location>
</feature>
<dbReference type="InterPro" id="IPR045234">
    <property type="entry name" value="Unkempt-like"/>
</dbReference>
<name>A0AAD8LKU4_BABGI</name>
<feature type="domain" description="C3H1-type" evidence="6">
    <location>
        <begin position="55"/>
        <end position="90"/>
    </location>
</feature>
<dbReference type="PANTHER" id="PTHR14493:SF50">
    <property type="entry name" value="RING FINGER PROTEIN UNKEMPT"/>
    <property type="match status" value="1"/>
</dbReference>
<feature type="region of interest" description="Disordered" evidence="5">
    <location>
        <begin position="492"/>
        <end position="526"/>
    </location>
</feature>
<evidence type="ECO:0000256" key="4">
    <source>
        <dbReference type="PROSITE-ProRule" id="PRU00723"/>
    </source>
</evidence>
<dbReference type="AlphaFoldDB" id="A0AAD8LKU4"/>
<dbReference type="PANTHER" id="PTHR14493">
    <property type="entry name" value="UNKEMPT FAMILY MEMBER"/>
    <property type="match status" value="1"/>
</dbReference>
<evidence type="ECO:0000313" key="7">
    <source>
        <dbReference type="EMBL" id="KAK1443452.1"/>
    </source>
</evidence>
<dbReference type="Gene3D" id="3.30.1370.210">
    <property type="match status" value="1"/>
</dbReference>
<feature type="compositionally biased region" description="Polar residues" evidence="5">
    <location>
        <begin position="181"/>
        <end position="190"/>
    </location>
</feature>
<dbReference type="InterPro" id="IPR000571">
    <property type="entry name" value="Znf_CCCH"/>
</dbReference>
<keyword evidence="3 4" id="KW-0862">Zinc</keyword>
<evidence type="ECO:0000313" key="8">
    <source>
        <dbReference type="Proteomes" id="UP001230268"/>
    </source>
</evidence>
<comment type="caution">
    <text evidence="7">The sequence shown here is derived from an EMBL/GenBank/DDBJ whole genome shotgun (WGS) entry which is preliminary data.</text>
</comment>
<feature type="compositionally biased region" description="Basic and acidic residues" evidence="5">
    <location>
        <begin position="515"/>
        <end position="526"/>
    </location>
</feature>
<protein>
    <recommendedName>
        <fullName evidence="6">C3H1-type domain-containing protein</fullName>
    </recommendedName>
</protein>
<feature type="zinc finger region" description="C3H1-type" evidence="4">
    <location>
        <begin position="11"/>
        <end position="39"/>
    </location>
</feature>
<keyword evidence="8" id="KW-1185">Reference proteome</keyword>
<sequence>MPILSEEDLERFRTKVCTLASSMRCDFGVERCNYSHNLYWARRCPFYLRDSSILRYIPACCPDVELGPGSAVLRNTCPRGNNCSFAHSLEEMHYHPLVYKTELCKEYRVGRCKTYYCHMVHGLAEFRVPRDFVLPRKRGLQIPAYAHVTMVDNIRSIQGGASSCGHVKDKLRGRSERESPKSIQTTLQQSHRMELPKGRHERILFESAANTSQFNKDKSETADSRLGSICWGQESSACASGKFNHSNSFNGFRIEEVPNSGGSHIKCDYSKKNEEYGASSKLISRIGELSISDTESTTPWYGKGVDIPEMGAYNFSSFDTIFQESLKSIRPSSETATGECLSKLNSLANTEDILASSAKVVRNVGGWKATAPAAREICRRHPGEEGKTAELVAGKESNAGLMEYIYHTIRQQSAAITERCAPSNDNRSNLDAICKEAHSLWQLIVNIQALLFDGTPGETVVEGQRDNEDRFEGQWSSLGSFYSELIEAYESESGKTNISSVTARGETAPTLQHKTTPEKQGKRSPA</sequence>
<evidence type="ECO:0000259" key="6">
    <source>
        <dbReference type="PROSITE" id="PS50103"/>
    </source>
</evidence>
<evidence type="ECO:0000256" key="1">
    <source>
        <dbReference type="ARBA" id="ARBA00022723"/>
    </source>
</evidence>
<feature type="compositionally biased region" description="Basic and acidic residues" evidence="5">
    <location>
        <begin position="166"/>
        <end position="180"/>
    </location>
</feature>
<dbReference type="SMART" id="SM00356">
    <property type="entry name" value="ZnF_C3H1"/>
    <property type="match status" value="3"/>
</dbReference>
<feature type="zinc finger region" description="C3H1-type" evidence="4">
    <location>
        <begin position="55"/>
        <end position="90"/>
    </location>
</feature>
<evidence type="ECO:0000256" key="2">
    <source>
        <dbReference type="ARBA" id="ARBA00022771"/>
    </source>
</evidence>
<proteinExistence type="predicted"/>
<keyword evidence="1 4" id="KW-0479">Metal-binding</keyword>
<keyword evidence="2 4" id="KW-0863">Zinc-finger</keyword>
<dbReference type="Proteomes" id="UP001230268">
    <property type="component" value="Unassembled WGS sequence"/>
</dbReference>
<dbReference type="EMBL" id="JAVEPI010000002">
    <property type="protein sequence ID" value="KAK1443452.1"/>
    <property type="molecule type" value="Genomic_DNA"/>
</dbReference>